<sequence length="186" mass="20616">MRPEVHDRRRVDSQFQCLARHTAAGSRTRQSQPVNRQKLCWPSCRNLCMPWPALELEIKPPCSGHDQFAVLVAPSGIAAHSSTWPRPSLASRHAPLRIPLYTASPFSTTTSAQLCPQMPIHVLWPNGSACFSVCQFANHAQQNPHALAPSEHIIELAVGRSRNVDAWDEDNAYRPDVCCGTEKTCG</sequence>
<gene>
    <name evidence="1" type="ORF">P154DRAFT_27690</name>
</gene>
<name>A0A6A5W366_9PLEO</name>
<proteinExistence type="predicted"/>
<protein>
    <submittedName>
        <fullName evidence="1">Uncharacterized protein</fullName>
    </submittedName>
</protein>
<keyword evidence="2" id="KW-1185">Reference proteome</keyword>
<reference evidence="1" key="1">
    <citation type="journal article" date="2020" name="Stud. Mycol.">
        <title>101 Dothideomycetes genomes: a test case for predicting lifestyles and emergence of pathogens.</title>
        <authorList>
            <person name="Haridas S."/>
            <person name="Albert R."/>
            <person name="Binder M."/>
            <person name="Bloem J."/>
            <person name="Labutti K."/>
            <person name="Salamov A."/>
            <person name="Andreopoulos B."/>
            <person name="Baker S."/>
            <person name="Barry K."/>
            <person name="Bills G."/>
            <person name="Bluhm B."/>
            <person name="Cannon C."/>
            <person name="Castanera R."/>
            <person name="Culley D."/>
            <person name="Daum C."/>
            <person name="Ezra D."/>
            <person name="Gonzalez J."/>
            <person name="Henrissat B."/>
            <person name="Kuo A."/>
            <person name="Liang C."/>
            <person name="Lipzen A."/>
            <person name="Lutzoni F."/>
            <person name="Magnuson J."/>
            <person name="Mondo S."/>
            <person name="Nolan M."/>
            <person name="Ohm R."/>
            <person name="Pangilinan J."/>
            <person name="Park H.-J."/>
            <person name="Ramirez L."/>
            <person name="Alfaro M."/>
            <person name="Sun H."/>
            <person name="Tritt A."/>
            <person name="Yoshinaga Y."/>
            <person name="Zwiers L.-H."/>
            <person name="Turgeon B."/>
            <person name="Goodwin S."/>
            <person name="Spatafora J."/>
            <person name="Crous P."/>
            <person name="Grigoriev I."/>
        </authorList>
    </citation>
    <scope>NUCLEOTIDE SEQUENCE</scope>
    <source>
        <strain evidence="1">CBS 123094</strain>
    </source>
</reference>
<evidence type="ECO:0000313" key="2">
    <source>
        <dbReference type="Proteomes" id="UP000799779"/>
    </source>
</evidence>
<accession>A0A6A5W366</accession>
<dbReference type="Proteomes" id="UP000799779">
    <property type="component" value="Unassembled WGS sequence"/>
</dbReference>
<organism evidence="1 2">
    <name type="scientific">Amniculicola lignicola CBS 123094</name>
    <dbReference type="NCBI Taxonomy" id="1392246"/>
    <lineage>
        <taxon>Eukaryota</taxon>
        <taxon>Fungi</taxon>
        <taxon>Dikarya</taxon>
        <taxon>Ascomycota</taxon>
        <taxon>Pezizomycotina</taxon>
        <taxon>Dothideomycetes</taxon>
        <taxon>Pleosporomycetidae</taxon>
        <taxon>Pleosporales</taxon>
        <taxon>Amniculicolaceae</taxon>
        <taxon>Amniculicola</taxon>
    </lineage>
</organism>
<dbReference type="AlphaFoldDB" id="A0A6A5W366"/>
<evidence type="ECO:0000313" key="1">
    <source>
        <dbReference type="EMBL" id="KAF1994621.1"/>
    </source>
</evidence>
<dbReference type="EMBL" id="ML977655">
    <property type="protein sequence ID" value="KAF1994621.1"/>
    <property type="molecule type" value="Genomic_DNA"/>
</dbReference>